<evidence type="ECO:0000259" key="4">
    <source>
        <dbReference type="Pfam" id="PF16325"/>
    </source>
</evidence>
<gene>
    <name evidence="5" type="ordered locus">Ctha_1160</name>
</gene>
<evidence type="ECO:0000256" key="2">
    <source>
        <dbReference type="ARBA" id="ARBA00022801"/>
    </source>
</evidence>
<keyword evidence="6" id="KW-1185">Reference proteome</keyword>
<dbReference type="Gene3D" id="2.40.30.10">
    <property type="entry name" value="Translation factors"/>
    <property type="match status" value="1"/>
</dbReference>
<dbReference type="STRING" id="517418.Ctha_1160"/>
<dbReference type="RefSeq" id="WP_012499708.1">
    <property type="nucleotide sequence ID" value="NC_011026.1"/>
</dbReference>
<dbReference type="InterPro" id="IPR032525">
    <property type="entry name" value="Peptidase_U32_C"/>
</dbReference>
<dbReference type="Pfam" id="PF16325">
    <property type="entry name" value="Peptidase_U32_C"/>
    <property type="match status" value="1"/>
</dbReference>
<comment type="similarity">
    <text evidence="3">Belongs to the peptidase U32 family.</text>
</comment>
<keyword evidence="2" id="KW-0378">Hydrolase</keyword>
<name>B3QYJ6_CHLT3</name>
<dbReference type="InterPro" id="IPR001539">
    <property type="entry name" value="Peptidase_U32"/>
</dbReference>
<dbReference type="OrthoDB" id="9807498at2"/>
<dbReference type="HOGENOM" id="CLU_011540_0_2_10"/>
<keyword evidence="1" id="KW-0645">Protease</keyword>
<proteinExistence type="inferred from homology"/>
<evidence type="ECO:0000256" key="3">
    <source>
        <dbReference type="ARBA" id="ARBA00038374"/>
    </source>
</evidence>
<dbReference type="Proteomes" id="UP000001208">
    <property type="component" value="Chromosome"/>
</dbReference>
<dbReference type="GO" id="GO:0006508">
    <property type="term" value="P:proteolysis"/>
    <property type="evidence" value="ECO:0007669"/>
    <property type="project" value="UniProtKB-KW"/>
</dbReference>
<sequence length="409" mass="45393">MPVKLPELLIPAGDLSKLRMALAYGADAVYVGASGFSMRPDGVSFSPETLREALQLVKAHGKKLYVAINSMLFDEDIDLIRTWLHETKDIAFDALIVSDAGAFSLIQEIRPEINIHISTQMSTANTPAARFWKKLGAERIVLARECTLAQAKAIAAESGIEVEVFVHGAMCVAVSGRCLLSAYFCGKSGSKGVCKQSCRWEWQLVEQKRPDETIPVFETERETIFLGSKDLCLIEHIPLLVQSGVNSLKVEGRMKNEFYVASVTRAYRAALDSYAKNPDTYTFDPAWLKDLEAISHRLYSTGFAFGYPSDAPDSLQTHNKYIGTALTQGFVEEVSGVWHKISVKNPFCVGDALEWIAPKTPAGRVRIAEIRDEKSRPSERAICGKHVQVRFENDVVLSALTIFRREKEA</sequence>
<evidence type="ECO:0000313" key="6">
    <source>
        <dbReference type="Proteomes" id="UP000001208"/>
    </source>
</evidence>
<evidence type="ECO:0000256" key="1">
    <source>
        <dbReference type="ARBA" id="ARBA00022670"/>
    </source>
</evidence>
<dbReference type="AlphaFoldDB" id="B3QYJ6"/>
<feature type="domain" description="Peptidase family U32 C-terminal" evidence="4">
    <location>
        <begin position="329"/>
        <end position="391"/>
    </location>
</feature>
<dbReference type="PANTHER" id="PTHR30217">
    <property type="entry name" value="PEPTIDASE U32 FAMILY"/>
    <property type="match status" value="1"/>
</dbReference>
<accession>B3QYJ6</accession>
<dbReference type="InterPro" id="IPR051454">
    <property type="entry name" value="RNA/ubiquinone_mod_enzymes"/>
</dbReference>
<dbReference type="KEGG" id="cts:Ctha_1160"/>
<dbReference type="PANTHER" id="PTHR30217:SF6">
    <property type="entry name" value="TRNA HYDROXYLATION PROTEIN P"/>
    <property type="match status" value="1"/>
</dbReference>
<evidence type="ECO:0000313" key="5">
    <source>
        <dbReference type="EMBL" id="ACF13624.1"/>
    </source>
</evidence>
<dbReference type="EMBL" id="CP001100">
    <property type="protein sequence ID" value="ACF13624.1"/>
    <property type="molecule type" value="Genomic_DNA"/>
</dbReference>
<dbReference type="Pfam" id="PF01136">
    <property type="entry name" value="Peptidase_U32"/>
    <property type="match status" value="1"/>
</dbReference>
<protein>
    <submittedName>
        <fullName evidence="5">Peptidase U32</fullName>
    </submittedName>
</protein>
<dbReference type="PROSITE" id="PS01276">
    <property type="entry name" value="PEPTIDASE_U32"/>
    <property type="match status" value="1"/>
</dbReference>
<dbReference type="GO" id="GO:0008233">
    <property type="term" value="F:peptidase activity"/>
    <property type="evidence" value="ECO:0007669"/>
    <property type="project" value="UniProtKB-KW"/>
</dbReference>
<reference evidence="5 6" key="1">
    <citation type="submission" date="2008-06" db="EMBL/GenBank/DDBJ databases">
        <title>Complete sequence of Chloroherpeton thalassium ATCC 35110.</title>
        <authorList>
            <consortium name="US DOE Joint Genome Institute"/>
            <person name="Lucas S."/>
            <person name="Copeland A."/>
            <person name="Lapidus A."/>
            <person name="Glavina del Rio T."/>
            <person name="Dalin E."/>
            <person name="Tice H."/>
            <person name="Bruce D."/>
            <person name="Goodwin L."/>
            <person name="Pitluck S."/>
            <person name="Schmutz J."/>
            <person name="Larimer F."/>
            <person name="Land M."/>
            <person name="Hauser L."/>
            <person name="Kyrpides N."/>
            <person name="Mikhailova N."/>
            <person name="Liu Z."/>
            <person name="Li T."/>
            <person name="Zhao F."/>
            <person name="Overmann J."/>
            <person name="Bryant D.A."/>
            <person name="Richardson P."/>
        </authorList>
    </citation>
    <scope>NUCLEOTIDE SEQUENCE [LARGE SCALE GENOMIC DNA]</scope>
    <source>
        <strain evidence="6">ATCC 35110 / GB-78</strain>
    </source>
</reference>
<organism evidence="5 6">
    <name type="scientific">Chloroherpeton thalassium (strain ATCC 35110 / GB-78)</name>
    <dbReference type="NCBI Taxonomy" id="517418"/>
    <lineage>
        <taxon>Bacteria</taxon>
        <taxon>Pseudomonadati</taxon>
        <taxon>Chlorobiota</taxon>
        <taxon>Chlorobiia</taxon>
        <taxon>Chlorobiales</taxon>
        <taxon>Chloroherpetonaceae</taxon>
        <taxon>Chloroherpeton</taxon>
    </lineage>
</organism>
<dbReference type="eggNOG" id="COG0826">
    <property type="taxonomic scope" value="Bacteria"/>
</dbReference>